<evidence type="ECO:0000313" key="7">
    <source>
        <dbReference type="Proteomes" id="UP000284547"/>
    </source>
</evidence>
<comment type="caution">
    <text evidence="6">The sequence shown here is derived from an EMBL/GenBank/DDBJ whole genome shotgun (WGS) entry which is preliminary data.</text>
</comment>
<dbReference type="Pfam" id="PF00005">
    <property type="entry name" value="ABC_tran"/>
    <property type="match status" value="1"/>
</dbReference>
<dbReference type="InterPro" id="IPR008995">
    <property type="entry name" value="Mo/tungstate-bd_C_term_dom"/>
</dbReference>
<gene>
    <name evidence="6" type="primary">ugpC</name>
    <name evidence="6" type="ORF">D1012_10490</name>
</gene>
<dbReference type="Gene3D" id="3.40.50.300">
    <property type="entry name" value="P-loop containing nucleotide triphosphate hydrolases"/>
    <property type="match status" value="1"/>
</dbReference>
<name>A0A411Z1Y5_9RHOB</name>
<protein>
    <submittedName>
        <fullName evidence="6">sn-glycerol-3-phosphate ABC transporter ATP-binding protein UgpC</fullName>
    </submittedName>
</protein>
<reference evidence="6 7" key="1">
    <citation type="submission" date="2018-08" db="EMBL/GenBank/DDBJ databases">
        <title>Flavobacterium tibetense sp. nov., isolated from a wetland YonghuCo on Tibetan Plateau.</title>
        <authorList>
            <person name="Phurbu D."/>
            <person name="Lu H."/>
            <person name="Xing P."/>
        </authorList>
    </citation>
    <scope>NUCLEOTIDE SEQUENCE [LARGE SCALE GENOMIC DNA]</scope>
    <source>
        <strain evidence="6 7">DJC</strain>
    </source>
</reference>
<dbReference type="InterPro" id="IPR040582">
    <property type="entry name" value="OB_MalK-like"/>
</dbReference>
<dbReference type="InterPro" id="IPR047641">
    <property type="entry name" value="ABC_transpr_MalK/UgpC-like"/>
</dbReference>
<dbReference type="NCBIfam" id="NF008653">
    <property type="entry name" value="PRK11650.1"/>
    <property type="match status" value="1"/>
</dbReference>
<dbReference type="InterPro" id="IPR003593">
    <property type="entry name" value="AAA+_ATPase"/>
</dbReference>
<dbReference type="PROSITE" id="PS00211">
    <property type="entry name" value="ABC_TRANSPORTER_1"/>
    <property type="match status" value="1"/>
</dbReference>
<evidence type="ECO:0000256" key="2">
    <source>
        <dbReference type="ARBA" id="ARBA00022448"/>
    </source>
</evidence>
<dbReference type="PANTHER" id="PTHR43875:SF10">
    <property type="entry name" value="BLL2173 PROTEIN"/>
    <property type="match status" value="1"/>
</dbReference>
<dbReference type="GO" id="GO:0016887">
    <property type="term" value="F:ATP hydrolysis activity"/>
    <property type="evidence" value="ECO:0007669"/>
    <property type="project" value="InterPro"/>
</dbReference>
<feature type="domain" description="ABC transporter" evidence="5">
    <location>
        <begin position="6"/>
        <end position="236"/>
    </location>
</feature>
<dbReference type="GO" id="GO:0008643">
    <property type="term" value="P:carbohydrate transport"/>
    <property type="evidence" value="ECO:0007669"/>
    <property type="project" value="InterPro"/>
</dbReference>
<dbReference type="FunFam" id="3.40.50.300:FF:000042">
    <property type="entry name" value="Maltose/maltodextrin ABC transporter, ATP-binding protein"/>
    <property type="match status" value="1"/>
</dbReference>
<keyword evidence="2" id="KW-0813">Transport</keyword>
<dbReference type="Gene3D" id="2.40.50.100">
    <property type="match status" value="1"/>
</dbReference>
<dbReference type="CDD" id="cd03301">
    <property type="entry name" value="ABC_MalK_N"/>
    <property type="match status" value="1"/>
</dbReference>
<dbReference type="InterPro" id="IPR015855">
    <property type="entry name" value="ABC_transpr_MalK-like"/>
</dbReference>
<dbReference type="PANTHER" id="PTHR43875">
    <property type="entry name" value="MALTODEXTRIN IMPORT ATP-BINDING PROTEIN MSMX"/>
    <property type="match status" value="1"/>
</dbReference>
<proteinExistence type="inferred from homology"/>
<dbReference type="InterPro" id="IPR012340">
    <property type="entry name" value="NA-bd_OB-fold"/>
</dbReference>
<dbReference type="Proteomes" id="UP000284547">
    <property type="component" value="Unassembled WGS sequence"/>
</dbReference>
<dbReference type="GO" id="GO:0005524">
    <property type="term" value="F:ATP binding"/>
    <property type="evidence" value="ECO:0007669"/>
    <property type="project" value="UniProtKB-KW"/>
</dbReference>
<dbReference type="GO" id="GO:0140359">
    <property type="term" value="F:ABC-type transporter activity"/>
    <property type="evidence" value="ECO:0007669"/>
    <property type="project" value="InterPro"/>
</dbReference>
<dbReference type="Pfam" id="PF17912">
    <property type="entry name" value="OB_MalK"/>
    <property type="match status" value="1"/>
</dbReference>
<comment type="similarity">
    <text evidence="1">Belongs to the ABC transporter superfamily.</text>
</comment>
<dbReference type="EMBL" id="QWEY01000005">
    <property type="protein sequence ID" value="RGP37091.1"/>
    <property type="molecule type" value="Genomic_DNA"/>
</dbReference>
<evidence type="ECO:0000256" key="4">
    <source>
        <dbReference type="ARBA" id="ARBA00022840"/>
    </source>
</evidence>
<dbReference type="PROSITE" id="PS50893">
    <property type="entry name" value="ABC_TRANSPORTER_2"/>
    <property type="match status" value="1"/>
</dbReference>
<evidence type="ECO:0000256" key="3">
    <source>
        <dbReference type="ARBA" id="ARBA00022741"/>
    </source>
</evidence>
<dbReference type="Gene3D" id="2.40.50.140">
    <property type="entry name" value="Nucleic acid-binding proteins"/>
    <property type="match status" value="1"/>
</dbReference>
<dbReference type="SUPFAM" id="SSF50331">
    <property type="entry name" value="MOP-like"/>
    <property type="match status" value="1"/>
</dbReference>
<accession>A0A411Z1Y5</accession>
<dbReference type="SUPFAM" id="SSF52540">
    <property type="entry name" value="P-loop containing nucleoside triphosphate hydrolases"/>
    <property type="match status" value="1"/>
</dbReference>
<dbReference type="SMART" id="SM00382">
    <property type="entry name" value="AAA"/>
    <property type="match status" value="1"/>
</dbReference>
<dbReference type="InterPro" id="IPR003439">
    <property type="entry name" value="ABC_transporter-like_ATP-bd"/>
</dbReference>
<keyword evidence="7" id="KW-1185">Reference proteome</keyword>
<evidence type="ECO:0000256" key="1">
    <source>
        <dbReference type="ARBA" id="ARBA00005417"/>
    </source>
</evidence>
<keyword evidence="3" id="KW-0547">Nucleotide-binding</keyword>
<evidence type="ECO:0000313" key="6">
    <source>
        <dbReference type="EMBL" id="RGP37091.1"/>
    </source>
</evidence>
<dbReference type="OrthoDB" id="9802264at2"/>
<dbReference type="GO" id="GO:0055052">
    <property type="term" value="C:ATP-binding cassette (ABC) transporter complex, substrate-binding subunit-containing"/>
    <property type="evidence" value="ECO:0007669"/>
    <property type="project" value="TreeGrafter"/>
</dbReference>
<keyword evidence="4 6" id="KW-0067">ATP-binding</keyword>
<dbReference type="InterPro" id="IPR017871">
    <property type="entry name" value="ABC_transporter-like_CS"/>
</dbReference>
<dbReference type="InterPro" id="IPR027417">
    <property type="entry name" value="P-loop_NTPase"/>
</dbReference>
<organism evidence="6 7">
    <name type="scientific">Pseudotabrizicola alkalilacus</name>
    <dbReference type="NCBI Taxonomy" id="2305252"/>
    <lineage>
        <taxon>Bacteria</taxon>
        <taxon>Pseudomonadati</taxon>
        <taxon>Pseudomonadota</taxon>
        <taxon>Alphaproteobacteria</taxon>
        <taxon>Rhodobacterales</taxon>
        <taxon>Paracoccaceae</taxon>
        <taxon>Pseudotabrizicola</taxon>
    </lineage>
</organism>
<sequence length="357" mass="39039">MAEGYVEYRNLRKSFGGLEILHGVDLTIPEGAFAVLVGPSGCGKSTLLRMTAGLENVTSGEINIAGRMVNNVHAKNRGIAMVFQSYALYPHMSVEDNMSFGLKMRKTPLQLITDRIKRAASILKLGPMLDRLPSQLSGGQRQRVAMGRALTREPEVFLFDEPLSNLDAKLRVEMRAEIKALHQRLKTTTIYVTHDQIEAMTMADLVVVMHDGRIEQVGEPLAIYDRPANLFVAEFLGSPAMNLIPGIIAQDADGRVVQTESGLRLPLEPEANGTVGQKVVYGIRPEHLQLDPAGDLPIRLTLVEPAGWETHVHADLGGHIVRMVSTKRVAQRAGDSTTATIDATRAHLFDAATGNRL</sequence>
<dbReference type="AlphaFoldDB" id="A0A411Z1Y5"/>
<evidence type="ECO:0000259" key="5">
    <source>
        <dbReference type="PROSITE" id="PS50893"/>
    </source>
</evidence>